<feature type="domain" description="Glycosyltransferase RgtA/B/C/D-like" evidence="10">
    <location>
        <begin position="136"/>
        <end position="281"/>
    </location>
</feature>
<evidence type="ECO:0000256" key="7">
    <source>
        <dbReference type="ARBA" id="ARBA00023136"/>
    </source>
</evidence>
<gene>
    <name evidence="11" type="primary">arnT</name>
    <name evidence="11" type="ORF">NCTC13291_02260</name>
</gene>
<comment type="subcellular location">
    <subcellularLocation>
        <location evidence="1">Cell membrane</location>
        <topology evidence="1">Multi-pass membrane protein</topology>
    </subcellularLocation>
</comment>
<proteinExistence type="predicted"/>
<evidence type="ECO:0000256" key="5">
    <source>
        <dbReference type="ARBA" id="ARBA00022692"/>
    </source>
</evidence>
<organism evidence="11 12">
    <name type="scientific">Roseomonas mucosa</name>
    <dbReference type="NCBI Taxonomy" id="207340"/>
    <lineage>
        <taxon>Bacteria</taxon>
        <taxon>Pseudomonadati</taxon>
        <taxon>Pseudomonadota</taxon>
        <taxon>Alphaproteobacteria</taxon>
        <taxon>Acetobacterales</taxon>
        <taxon>Roseomonadaceae</taxon>
        <taxon>Roseomonas</taxon>
    </lineage>
</organism>
<dbReference type="AlphaFoldDB" id="A0A379N0G1"/>
<feature type="compositionally biased region" description="Low complexity" evidence="8">
    <location>
        <begin position="488"/>
        <end position="502"/>
    </location>
</feature>
<name>A0A379N0G1_9PROT</name>
<feature type="region of interest" description="Disordered" evidence="8">
    <location>
        <begin position="479"/>
        <end position="510"/>
    </location>
</feature>
<dbReference type="EC" id="2.4.2.43" evidence="11"/>
<evidence type="ECO:0000256" key="2">
    <source>
        <dbReference type="ARBA" id="ARBA00022475"/>
    </source>
</evidence>
<evidence type="ECO:0000256" key="8">
    <source>
        <dbReference type="SAM" id="MobiDB-lite"/>
    </source>
</evidence>
<feature type="transmembrane region" description="Helical" evidence="9">
    <location>
        <begin position="265"/>
        <end position="286"/>
    </location>
</feature>
<dbReference type="InterPro" id="IPR050297">
    <property type="entry name" value="LipidA_mod_glycosyltrf_83"/>
</dbReference>
<keyword evidence="6 9" id="KW-1133">Transmembrane helix</keyword>
<dbReference type="EMBL" id="UGVN01000001">
    <property type="protein sequence ID" value="SUE40691.1"/>
    <property type="molecule type" value="Genomic_DNA"/>
</dbReference>
<evidence type="ECO:0000313" key="12">
    <source>
        <dbReference type="Proteomes" id="UP000254919"/>
    </source>
</evidence>
<accession>A0A379N0G1</accession>
<keyword evidence="5 9" id="KW-0812">Transmembrane</keyword>
<evidence type="ECO:0000259" key="10">
    <source>
        <dbReference type="Pfam" id="PF13231"/>
    </source>
</evidence>
<feature type="transmembrane region" description="Helical" evidence="9">
    <location>
        <begin position="402"/>
        <end position="427"/>
    </location>
</feature>
<keyword evidence="2" id="KW-1003">Cell membrane</keyword>
<dbReference type="GO" id="GO:0005886">
    <property type="term" value="C:plasma membrane"/>
    <property type="evidence" value="ECO:0007669"/>
    <property type="project" value="UniProtKB-SubCell"/>
</dbReference>
<dbReference type="PANTHER" id="PTHR33908:SF3">
    <property type="entry name" value="UNDECAPRENYL PHOSPHATE-ALPHA-4-AMINO-4-DEOXY-L-ARABINOSE ARABINOSYL TRANSFERASE"/>
    <property type="match status" value="1"/>
</dbReference>
<keyword evidence="3 11" id="KW-0328">Glycosyltransferase</keyword>
<dbReference type="InterPro" id="IPR038731">
    <property type="entry name" value="RgtA/B/C-like"/>
</dbReference>
<feature type="transmembrane region" description="Helical" evidence="9">
    <location>
        <begin position="373"/>
        <end position="390"/>
    </location>
</feature>
<dbReference type="GO" id="GO:0103015">
    <property type="term" value="F:4-amino-4-deoxy-L-arabinose transferase activity"/>
    <property type="evidence" value="ECO:0007669"/>
    <property type="project" value="UniProtKB-EC"/>
</dbReference>
<feature type="transmembrane region" description="Helical" evidence="9">
    <location>
        <begin position="223"/>
        <end position="253"/>
    </location>
</feature>
<dbReference type="Proteomes" id="UP000254919">
    <property type="component" value="Unassembled WGS sequence"/>
</dbReference>
<feature type="transmembrane region" description="Helical" evidence="9">
    <location>
        <begin position="318"/>
        <end position="338"/>
    </location>
</feature>
<dbReference type="PANTHER" id="PTHR33908">
    <property type="entry name" value="MANNOSYLTRANSFERASE YKCB-RELATED"/>
    <property type="match status" value="1"/>
</dbReference>
<evidence type="ECO:0000313" key="11">
    <source>
        <dbReference type="EMBL" id="SUE40691.1"/>
    </source>
</evidence>
<feature type="transmembrane region" description="Helical" evidence="9">
    <location>
        <begin position="433"/>
        <end position="450"/>
    </location>
</feature>
<feature type="transmembrane region" description="Helical" evidence="9">
    <location>
        <begin position="146"/>
        <end position="163"/>
    </location>
</feature>
<keyword evidence="7 9" id="KW-0472">Membrane</keyword>
<feature type="transmembrane region" description="Helical" evidence="9">
    <location>
        <begin position="169"/>
        <end position="186"/>
    </location>
</feature>
<keyword evidence="4 11" id="KW-0808">Transferase</keyword>
<reference evidence="11 12" key="1">
    <citation type="submission" date="2018-06" db="EMBL/GenBank/DDBJ databases">
        <authorList>
            <consortium name="Pathogen Informatics"/>
            <person name="Doyle S."/>
        </authorList>
    </citation>
    <scope>NUCLEOTIDE SEQUENCE [LARGE SCALE GENOMIC DNA]</scope>
    <source>
        <strain evidence="11 12">NCTC13291</strain>
    </source>
</reference>
<sequence length="660" mass="69615">MFFPAPVPVPAPRMVPDGNAEGPCLVGRVPAFAIPSPQGIDRLVQHLLDRLPEARRPRLLLSLLCLLLWLPGFFTLPPGDRDESRFAQASRQMVESGDWVRIRVQDEERNKKPVGIYWAQAGAVTALEAVGIPAQGRIWAYRIPSALGAWLAVLATFQFGRALVGRRAAFLGAALLAASILLCVEVHIAKTDAALLATVAASMGLMGRAYLSPGTFTPRQAAGFWLALGAGILLKGPIGPMVPLLAGITLAVADRRAPWLRALRPGWGVPLMLLLCVPWLVAIGVATQGRFFSEAVGNDMLAKVGSGEEAHGAPPGTYLLIFGLTAFPGAFLVLRALAGAWASRLQPGTRFLLAWAAPTWIVFEAVSTKLPHYVLPAFPALMLLAGAWAMDPLRRPAPRWLAGLGWVALVLVAAGLAVAPSVVFWLSDRRVDPFALLAIPAAAVLVWRVLHHARGGRAGAEDRVPVGNVANLAAASGAGAGMSGRGNGHPPRSARPAPRPAGGARGGAQGWSQGWPRAALAAVLWSIPLQWIVMQATLPRLEAPWVAPHLARAVAEAGRGIPGGLPPERVGLLGFHEPSAIFSLGTRVTLLDNGQAAVAFLAAGRNEGETRLVAVEAREAPAFQAALAAAGLRAREAGTVEGYNYTRGRRVRLSLLTVAP</sequence>
<feature type="transmembrane region" description="Helical" evidence="9">
    <location>
        <begin position="59"/>
        <end position="76"/>
    </location>
</feature>
<dbReference type="GO" id="GO:0010041">
    <property type="term" value="P:response to iron(III) ion"/>
    <property type="evidence" value="ECO:0007669"/>
    <property type="project" value="TreeGrafter"/>
</dbReference>
<protein>
    <submittedName>
        <fullName evidence="11">Undecaprenyl phosphate-alpha-4-amino-4-deoxy-L-arabinose arabinosyl transferase</fullName>
        <ecNumber evidence="11">2.4.2.43</ecNumber>
    </submittedName>
</protein>
<dbReference type="GO" id="GO:0009103">
    <property type="term" value="P:lipopolysaccharide biosynthetic process"/>
    <property type="evidence" value="ECO:0007669"/>
    <property type="project" value="TreeGrafter"/>
</dbReference>
<evidence type="ECO:0000256" key="9">
    <source>
        <dbReference type="SAM" id="Phobius"/>
    </source>
</evidence>
<evidence type="ECO:0000256" key="1">
    <source>
        <dbReference type="ARBA" id="ARBA00004651"/>
    </source>
</evidence>
<evidence type="ECO:0000256" key="4">
    <source>
        <dbReference type="ARBA" id="ARBA00022679"/>
    </source>
</evidence>
<evidence type="ECO:0000256" key="6">
    <source>
        <dbReference type="ARBA" id="ARBA00022989"/>
    </source>
</evidence>
<dbReference type="Pfam" id="PF13231">
    <property type="entry name" value="PMT_2"/>
    <property type="match status" value="1"/>
</dbReference>
<evidence type="ECO:0000256" key="3">
    <source>
        <dbReference type="ARBA" id="ARBA00022676"/>
    </source>
</evidence>